<dbReference type="Proteomes" id="UP000605846">
    <property type="component" value="Unassembled WGS sequence"/>
</dbReference>
<dbReference type="AlphaFoldDB" id="A0A8H7BT99"/>
<organism evidence="1 2">
    <name type="scientific">Apophysomyces ossiformis</name>
    <dbReference type="NCBI Taxonomy" id="679940"/>
    <lineage>
        <taxon>Eukaryota</taxon>
        <taxon>Fungi</taxon>
        <taxon>Fungi incertae sedis</taxon>
        <taxon>Mucoromycota</taxon>
        <taxon>Mucoromycotina</taxon>
        <taxon>Mucoromycetes</taxon>
        <taxon>Mucorales</taxon>
        <taxon>Mucorineae</taxon>
        <taxon>Mucoraceae</taxon>
        <taxon>Apophysomyces</taxon>
    </lineage>
</organism>
<proteinExistence type="predicted"/>
<dbReference type="OrthoDB" id="5562028at2759"/>
<accession>A0A8H7BT99</accession>
<gene>
    <name evidence="1" type="ORF">EC973_003576</name>
</gene>
<keyword evidence="2" id="KW-1185">Reference proteome</keyword>
<name>A0A8H7BT99_9FUNG</name>
<sequence>MTNLRAIATEHLDVGLEFTNAGNFRRMNYQTIETFDVKKEQEFWNEVIDRATQNLIDISSSNADPLQSQDIQERVEKYRDLLEQMDTDNQQRPPVQLLQNNLSAVDVLMTAKPYGGMKEDEVEWFCEAMDNIQIAIQQIQVQPVGDMVVHLTMTENSLIRAY</sequence>
<reference evidence="1" key="1">
    <citation type="submission" date="2020-01" db="EMBL/GenBank/DDBJ databases">
        <title>Genome Sequencing of Three Apophysomyces-Like Fungal Strains Confirms a Novel Fungal Genus in the Mucoromycota with divergent Burkholderia-like Endosymbiotic Bacteria.</title>
        <authorList>
            <person name="Stajich J.E."/>
            <person name="Macias A.M."/>
            <person name="Carter-House D."/>
            <person name="Lovett B."/>
            <person name="Kasson L.R."/>
            <person name="Berry K."/>
            <person name="Grigoriev I."/>
            <person name="Chang Y."/>
            <person name="Spatafora J."/>
            <person name="Kasson M.T."/>
        </authorList>
    </citation>
    <scope>NUCLEOTIDE SEQUENCE</scope>
    <source>
        <strain evidence="1">NRRL A-21654</strain>
    </source>
</reference>
<evidence type="ECO:0000313" key="2">
    <source>
        <dbReference type="Proteomes" id="UP000605846"/>
    </source>
</evidence>
<evidence type="ECO:0000313" key="1">
    <source>
        <dbReference type="EMBL" id="KAF7729842.1"/>
    </source>
</evidence>
<comment type="caution">
    <text evidence="1">The sequence shown here is derived from an EMBL/GenBank/DDBJ whole genome shotgun (WGS) entry which is preliminary data.</text>
</comment>
<dbReference type="EMBL" id="JABAYA010000021">
    <property type="protein sequence ID" value="KAF7729842.1"/>
    <property type="molecule type" value="Genomic_DNA"/>
</dbReference>
<protein>
    <submittedName>
        <fullName evidence="1">Uncharacterized protein</fullName>
    </submittedName>
</protein>